<dbReference type="InterPro" id="IPR009057">
    <property type="entry name" value="Homeodomain-like_sf"/>
</dbReference>
<dbReference type="InterPro" id="IPR051575">
    <property type="entry name" value="Myb-like_DNA-bd"/>
</dbReference>
<feature type="compositionally biased region" description="Basic and acidic residues" evidence="7">
    <location>
        <begin position="700"/>
        <end position="709"/>
    </location>
</feature>
<dbReference type="PROSITE" id="PS50090">
    <property type="entry name" value="MYB_LIKE"/>
    <property type="match status" value="1"/>
</dbReference>
<dbReference type="GO" id="GO:0001006">
    <property type="term" value="F:RNA polymerase III type 3 promoter sequence-specific DNA binding"/>
    <property type="evidence" value="ECO:0007669"/>
    <property type="project" value="TreeGrafter"/>
</dbReference>
<dbReference type="Gene3D" id="1.10.10.60">
    <property type="entry name" value="Homeodomain-like"/>
    <property type="match status" value="1"/>
</dbReference>
<dbReference type="InterPro" id="IPR017930">
    <property type="entry name" value="Myb_dom"/>
</dbReference>
<dbReference type="GO" id="GO:0042795">
    <property type="term" value="P:snRNA transcription by RNA polymerase II"/>
    <property type="evidence" value="ECO:0007669"/>
    <property type="project" value="TreeGrafter"/>
</dbReference>
<feature type="region of interest" description="Disordered" evidence="7">
    <location>
        <begin position="700"/>
        <end position="756"/>
    </location>
</feature>
<evidence type="ECO:0000256" key="7">
    <source>
        <dbReference type="SAM" id="MobiDB-lite"/>
    </source>
</evidence>
<keyword evidence="2" id="KW-0805">Transcription regulation</keyword>
<keyword evidence="12" id="KW-1185">Reference proteome</keyword>
<dbReference type="Pfam" id="PF00249">
    <property type="entry name" value="Myb_DNA-binding"/>
    <property type="match status" value="1"/>
</dbReference>
<dbReference type="InterPro" id="IPR017884">
    <property type="entry name" value="SANT_dom"/>
</dbReference>
<dbReference type="SMART" id="SM00717">
    <property type="entry name" value="SANT"/>
    <property type="match status" value="2"/>
</dbReference>
<feature type="coiled-coil region" evidence="6">
    <location>
        <begin position="145"/>
        <end position="201"/>
    </location>
</feature>
<dbReference type="SUPFAM" id="SSF46689">
    <property type="entry name" value="Homeodomain-like"/>
    <property type="match status" value="1"/>
</dbReference>
<feature type="domain" description="SANT" evidence="9">
    <location>
        <begin position="255"/>
        <end position="307"/>
    </location>
</feature>
<dbReference type="PROSITE" id="PS51293">
    <property type="entry name" value="SANT"/>
    <property type="match status" value="1"/>
</dbReference>
<feature type="domain" description="Myb-like" evidence="8">
    <location>
        <begin position="252"/>
        <end position="303"/>
    </location>
</feature>
<dbReference type="GO" id="GO:0019185">
    <property type="term" value="C:snRNA-activating protein complex"/>
    <property type="evidence" value="ECO:0007669"/>
    <property type="project" value="TreeGrafter"/>
</dbReference>
<dbReference type="GO" id="GO:0000978">
    <property type="term" value="F:RNA polymerase II cis-regulatory region sequence-specific DNA binding"/>
    <property type="evidence" value="ECO:0007669"/>
    <property type="project" value="TreeGrafter"/>
</dbReference>
<dbReference type="PANTHER" id="PTHR46621">
    <property type="entry name" value="SNRNA-ACTIVATING PROTEIN COMPLEX SUBUNIT 4"/>
    <property type="match status" value="1"/>
</dbReference>
<evidence type="ECO:0000256" key="5">
    <source>
        <dbReference type="ARBA" id="ARBA00023242"/>
    </source>
</evidence>
<accession>A0A1W0WF72</accession>
<organism evidence="11 12">
    <name type="scientific">Hypsibius exemplaris</name>
    <name type="common">Freshwater tardigrade</name>
    <dbReference type="NCBI Taxonomy" id="2072580"/>
    <lineage>
        <taxon>Eukaryota</taxon>
        <taxon>Metazoa</taxon>
        <taxon>Ecdysozoa</taxon>
        <taxon>Tardigrada</taxon>
        <taxon>Eutardigrada</taxon>
        <taxon>Parachela</taxon>
        <taxon>Hypsibioidea</taxon>
        <taxon>Hypsibiidae</taxon>
        <taxon>Hypsibius</taxon>
    </lineage>
</organism>
<keyword evidence="6" id="KW-0175">Coiled coil</keyword>
<dbReference type="CDD" id="cd00167">
    <property type="entry name" value="SANT"/>
    <property type="match status" value="1"/>
</dbReference>
<protein>
    <submittedName>
        <fullName evidence="11">Uncharacterized protein</fullName>
    </submittedName>
</protein>
<comment type="caution">
    <text evidence="11">The sequence shown here is derived from an EMBL/GenBank/DDBJ whole genome shotgun (WGS) entry which is preliminary data.</text>
</comment>
<name>A0A1W0WF72_HYPEX</name>
<evidence type="ECO:0000256" key="1">
    <source>
        <dbReference type="ARBA" id="ARBA00004123"/>
    </source>
</evidence>
<dbReference type="GO" id="GO:0042796">
    <property type="term" value="P:snRNA transcription by RNA polymerase III"/>
    <property type="evidence" value="ECO:0007669"/>
    <property type="project" value="TreeGrafter"/>
</dbReference>
<evidence type="ECO:0000256" key="6">
    <source>
        <dbReference type="SAM" id="Coils"/>
    </source>
</evidence>
<evidence type="ECO:0000259" key="9">
    <source>
        <dbReference type="PROSITE" id="PS51293"/>
    </source>
</evidence>
<keyword evidence="4" id="KW-0804">Transcription</keyword>
<keyword evidence="3" id="KW-0238">DNA-binding</keyword>
<dbReference type="GO" id="GO:0005634">
    <property type="term" value="C:nucleus"/>
    <property type="evidence" value="ECO:0007669"/>
    <property type="project" value="UniProtKB-SubCell"/>
</dbReference>
<dbReference type="AlphaFoldDB" id="A0A1W0WF72"/>
<keyword evidence="5" id="KW-0539">Nucleus</keyword>
<dbReference type="OrthoDB" id="2143914at2759"/>
<dbReference type="PANTHER" id="PTHR46621:SF1">
    <property type="entry name" value="SNRNA-ACTIVATING PROTEIN COMPLEX SUBUNIT 4"/>
    <property type="match status" value="1"/>
</dbReference>
<dbReference type="PROSITE" id="PS51294">
    <property type="entry name" value="HTH_MYB"/>
    <property type="match status" value="1"/>
</dbReference>
<gene>
    <name evidence="11" type="ORF">BV898_11941</name>
</gene>
<evidence type="ECO:0000259" key="8">
    <source>
        <dbReference type="PROSITE" id="PS50090"/>
    </source>
</evidence>
<evidence type="ECO:0000256" key="2">
    <source>
        <dbReference type="ARBA" id="ARBA00023015"/>
    </source>
</evidence>
<dbReference type="Proteomes" id="UP000192578">
    <property type="component" value="Unassembled WGS sequence"/>
</dbReference>
<proteinExistence type="predicted"/>
<evidence type="ECO:0000313" key="11">
    <source>
        <dbReference type="EMBL" id="OQV13832.1"/>
    </source>
</evidence>
<evidence type="ECO:0000256" key="3">
    <source>
        <dbReference type="ARBA" id="ARBA00023125"/>
    </source>
</evidence>
<evidence type="ECO:0000259" key="10">
    <source>
        <dbReference type="PROSITE" id="PS51294"/>
    </source>
</evidence>
<reference evidence="12" key="1">
    <citation type="submission" date="2017-01" db="EMBL/GenBank/DDBJ databases">
        <title>Comparative genomics of anhydrobiosis in the tardigrade Hypsibius dujardini.</title>
        <authorList>
            <person name="Yoshida Y."/>
            <person name="Koutsovoulos G."/>
            <person name="Laetsch D."/>
            <person name="Stevens L."/>
            <person name="Kumar S."/>
            <person name="Horikawa D."/>
            <person name="Ishino K."/>
            <person name="Komine S."/>
            <person name="Tomita M."/>
            <person name="Blaxter M."/>
            <person name="Arakawa K."/>
        </authorList>
    </citation>
    <scope>NUCLEOTIDE SEQUENCE [LARGE SCALE GENOMIC DNA]</scope>
    <source>
        <strain evidence="12">Z151</strain>
    </source>
</reference>
<sequence>MDPTDNAVESATADISMEMSANLEDHAEPEESPAKTFPDKLRNVLIANEAYIQSLEACQALIAQYSRQKAGKEAVMREALSRRTAMPISTTLFRTPFFQSADGTPAPPAPSEIDSAELQDVDPPNAVHETWTDVADRMLLSMVTARKKEKKVPTLRLERKRLEIEITKLRAEMMNGETVDASDLARQIAEKEKAVTVLQTELDELPNMTYEDAGLGAIPLAEYDWDNFARSSPKLKRHGALGLQLRFLNKLDPALSKKPWSAEETDALKQLLDEHGLHNWVAVAHELPGRNAAECCRQYREKLSLERSEKKTYHPVVKFSKYTPEETIKLIHGLLVSGGVITVACTFLPDRTLVQTAKFWKSHLNLASDWTGFTAQEKRTLREYGRKNKSQNLKPLYKAFPNRAPNLIKHQFLGMFKLVKKRWVELDRDGEAVSFGRLRRQPYDVILHRLYEHVAEHVTARLREDPHGLSLEHLIALDEVMSPARAFLADLHLHSAKAPVQPDVPHSSRSGFVSGIIDTLSPLDRQLLELFSAPQIKKPLIAGRPRKRNPFGDIPEDLQAKTPDKKRAVIRTALTEQLLLPPSYCTMDALLKVKELCRDVRHVPETNALYDDCDITDAQTLYRHIQSLLLTSEVLVQHQHRAKFEEEKEDAVAVDAELGVESLSEAPSVETKGKARSVVRRKSSIKTQMAKRFKWFKDSEEKKKEERALKRQAKTAAVDTDEAEPSRKRRKGTAAVDVPVRQSSRRKKASAAVAND</sequence>
<evidence type="ECO:0000313" key="12">
    <source>
        <dbReference type="Proteomes" id="UP000192578"/>
    </source>
</evidence>
<comment type="subcellular location">
    <subcellularLocation>
        <location evidence="1">Nucleus</location>
    </subcellularLocation>
</comment>
<dbReference type="InterPro" id="IPR001005">
    <property type="entry name" value="SANT/Myb"/>
</dbReference>
<feature type="domain" description="HTH myb-type" evidence="10">
    <location>
        <begin position="252"/>
        <end position="307"/>
    </location>
</feature>
<dbReference type="EMBL" id="MTYJ01000115">
    <property type="protein sequence ID" value="OQV13832.1"/>
    <property type="molecule type" value="Genomic_DNA"/>
</dbReference>
<evidence type="ECO:0000256" key="4">
    <source>
        <dbReference type="ARBA" id="ARBA00023163"/>
    </source>
</evidence>